<gene>
    <name evidence="1" type="ORF">QM012_002197</name>
</gene>
<dbReference type="InterPro" id="IPR022085">
    <property type="entry name" value="OpdG"/>
</dbReference>
<sequence length="327" mass="37589">METIDPRLSSEGFLELAYAQREQEKEESAYFIGILKEVFEDTLQPDEAASQVSSFVFSYDDFLSVYSGVLSTIVDAAHQLSEEHDLHRLANLLLALSRLGQVRNNSAETLHLSFIGKNYEIEPDQIIEFGNGKLWSDLPYFLILFSEEMQGPTAYLNFGRPEHIAEQEWTNVNTFAAYLVHNSNNSPCSFNHLYTFSFRTLADSLEWDPQTEKGMDSLHSIRAALRWLKIAAQDLWQKTSCDGGWASAGLLWREYGDEKEIWSEQDEQSPHLITLARWLWWAMRLDELAKGNMIDDESKSLARASAETIRGLERDWMEVNDQMDSHE</sequence>
<proteinExistence type="predicted"/>
<name>A0ABR0TBN2_AURPU</name>
<dbReference type="InterPro" id="IPR053204">
    <property type="entry name" value="Oxopyrrolidines_Biosynth-assoc"/>
</dbReference>
<evidence type="ECO:0000313" key="2">
    <source>
        <dbReference type="Proteomes" id="UP001341245"/>
    </source>
</evidence>
<accession>A0ABR0TBN2</accession>
<reference evidence="1 2" key="1">
    <citation type="submission" date="2023-11" db="EMBL/GenBank/DDBJ databases">
        <title>Draft genome sequence and annotation of the polyextremotolerant black yeast-like fungus Aureobasidium pullulans NRRL 62042.</title>
        <authorList>
            <person name="Dielentheis-Frenken M.R.E."/>
            <person name="Wibberg D."/>
            <person name="Blank L.M."/>
            <person name="Tiso T."/>
        </authorList>
    </citation>
    <scope>NUCLEOTIDE SEQUENCE [LARGE SCALE GENOMIC DNA]</scope>
    <source>
        <strain evidence="1 2">NRRL 62042</strain>
    </source>
</reference>
<keyword evidence="2" id="KW-1185">Reference proteome</keyword>
<dbReference type="EMBL" id="JASGXD010000013">
    <property type="protein sequence ID" value="KAK6001707.1"/>
    <property type="molecule type" value="Genomic_DNA"/>
</dbReference>
<comment type="caution">
    <text evidence="1">The sequence shown here is derived from an EMBL/GenBank/DDBJ whole genome shotgun (WGS) entry which is preliminary data.</text>
</comment>
<protein>
    <submittedName>
        <fullName evidence="1">Uncharacterized protein</fullName>
    </submittedName>
</protein>
<dbReference type="PANTHER" id="PTHR38797">
    <property type="entry name" value="NUCLEAR PORE COMPLEX PROTEIN NUP85-RELATED"/>
    <property type="match status" value="1"/>
</dbReference>
<evidence type="ECO:0000313" key="1">
    <source>
        <dbReference type="EMBL" id="KAK6001707.1"/>
    </source>
</evidence>
<dbReference type="Proteomes" id="UP001341245">
    <property type="component" value="Unassembled WGS sequence"/>
</dbReference>
<dbReference type="PANTHER" id="PTHR38797:SF4">
    <property type="entry name" value="NUCLEAR PORE COMPLEX PROTEIN NUP85"/>
    <property type="match status" value="1"/>
</dbReference>
<dbReference type="Pfam" id="PF12311">
    <property type="entry name" value="DUF3632"/>
    <property type="match status" value="1"/>
</dbReference>
<organism evidence="1 2">
    <name type="scientific">Aureobasidium pullulans</name>
    <name type="common">Black yeast</name>
    <name type="synonym">Pullularia pullulans</name>
    <dbReference type="NCBI Taxonomy" id="5580"/>
    <lineage>
        <taxon>Eukaryota</taxon>
        <taxon>Fungi</taxon>
        <taxon>Dikarya</taxon>
        <taxon>Ascomycota</taxon>
        <taxon>Pezizomycotina</taxon>
        <taxon>Dothideomycetes</taxon>
        <taxon>Dothideomycetidae</taxon>
        <taxon>Dothideales</taxon>
        <taxon>Saccotheciaceae</taxon>
        <taxon>Aureobasidium</taxon>
    </lineage>
</organism>